<dbReference type="EMBL" id="JAFKMR010000009">
    <property type="protein sequence ID" value="MBN8742707.1"/>
    <property type="molecule type" value="Genomic_DNA"/>
</dbReference>
<evidence type="ECO:0000313" key="9">
    <source>
        <dbReference type="Proteomes" id="UP000664800"/>
    </source>
</evidence>
<dbReference type="Proteomes" id="UP000664800">
    <property type="component" value="Unassembled WGS sequence"/>
</dbReference>
<keyword evidence="6" id="KW-0521">NADP</keyword>
<dbReference type="PANTHER" id="PTHR10491:SF4">
    <property type="entry name" value="METHIONINE ADENOSYLTRANSFERASE 2 SUBUNIT BETA"/>
    <property type="match status" value="1"/>
</dbReference>
<evidence type="ECO:0000259" key="7">
    <source>
        <dbReference type="Pfam" id="PF04321"/>
    </source>
</evidence>
<dbReference type="GO" id="GO:0005829">
    <property type="term" value="C:cytosol"/>
    <property type="evidence" value="ECO:0007669"/>
    <property type="project" value="TreeGrafter"/>
</dbReference>
<dbReference type="AlphaFoldDB" id="A0A8I1MTL8"/>
<reference evidence="8" key="1">
    <citation type="submission" date="2021-02" db="EMBL/GenBank/DDBJ databases">
        <title>Thiocyanate and organic carbon inputs drive convergent selection for specific autotrophic Afipia and Thiobacillus strains within complex microbiomes.</title>
        <authorList>
            <person name="Huddy R.J."/>
            <person name="Sachdeva R."/>
            <person name="Kadzinga F."/>
            <person name="Kantor R.S."/>
            <person name="Harrison S.T.L."/>
            <person name="Banfield J.F."/>
        </authorList>
    </citation>
    <scope>NUCLEOTIDE SEQUENCE</scope>
    <source>
        <strain evidence="8">SCN18_13_7_16_R3_B_64_19</strain>
    </source>
</reference>
<dbReference type="CDD" id="cd05254">
    <property type="entry name" value="dTDP_HR_like_SDR_e"/>
    <property type="match status" value="1"/>
</dbReference>
<feature type="domain" description="RmlD-like substrate binding" evidence="7">
    <location>
        <begin position="1"/>
        <end position="247"/>
    </location>
</feature>
<sequence length="284" mass="31459">MRVLVLGASGMLGNAVFRIFGGDSAFEVFGSARSNYMLRHFDGRLAQRTLIGFDVENSDALMRLFAIAKPDLVINCIGLVKQLSTANQILEAVPLNAILPHRLAVLCEAVGARLIQVSTDCVFSGAKGDYLESDFADAHDIYGRSKFLGEVDYPNAITLRTSIIGHELEGNRSLIGWFLSQQGTVKGFTKAVFSGLPTVELATVMKEYVVPRPQMRGLYHVSAAPIDKYALLQLVADAYGKEIRIDPSDELVIDRSLNSTRFRLETGYQPPEWPELVRRMQDFK</sequence>
<keyword evidence="6" id="KW-0560">Oxidoreductase</keyword>
<dbReference type="GO" id="GO:0019305">
    <property type="term" value="P:dTDP-rhamnose biosynthetic process"/>
    <property type="evidence" value="ECO:0007669"/>
    <property type="project" value="UniProtKB-UniPathway"/>
</dbReference>
<dbReference type="Gene3D" id="3.40.50.720">
    <property type="entry name" value="NAD(P)-binding Rossmann-like Domain"/>
    <property type="match status" value="1"/>
</dbReference>
<comment type="caution">
    <text evidence="8">The sequence shown here is derived from an EMBL/GenBank/DDBJ whole genome shotgun (WGS) entry which is preliminary data.</text>
</comment>
<protein>
    <recommendedName>
        <fullName evidence="4 6">dTDP-4-dehydrorhamnose reductase</fullName>
        <ecNumber evidence="3 6">1.1.1.133</ecNumber>
    </recommendedName>
</protein>
<dbReference type="PANTHER" id="PTHR10491">
    <property type="entry name" value="DTDP-4-DEHYDRORHAMNOSE REDUCTASE"/>
    <property type="match status" value="1"/>
</dbReference>
<dbReference type="InterPro" id="IPR029903">
    <property type="entry name" value="RmlD-like-bd"/>
</dbReference>
<comment type="catalytic activity">
    <reaction evidence="5 6">
        <text>dTDP-beta-L-rhamnose + NADP(+) = dTDP-4-dehydro-beta-L-rhamnose + NADPH + H(+)</text>
        <dbReference type="Rhea" id="RHEA:21796"/>
        <dbReference type="ChEBI" id="CHEBI:15378"/>
        <dbReference type="ChEBI" id="CHEBI:57510"/>
        <dbReference type="ChEBI" id="CHEBI:57783"/>
        <dbReference type="ChEBI" id="CHEBI:58349"/>
        <dbReference type="ChEBI" id="CHEBI:62830"/>
        <dbReference type="EC" id="1.1.1.133"/>
    </reaction>
</comment>
<dbReference type="InterPro" id="IPR036291">
    <property type="entry name" value="NAD(P)-bd_dom_sf"/>
</dbReference>
<evidence type="ECO:0000256" key="1">
    <source>
        <dbReference type="ARBA" id="ARBA00004781"/>
    </source>
</evidence>
<comment type="cofactor">
    <cofactor evidence="6">
        <name>Mg(2+)</name>
        <dbReference type="ChEBI" id="CHEBI:18420"/>
    </cofactor>
    <text evidence="6">Binds 1 Mg(2+) ion per monomer.</text>
</comment>
<dbReference type="Pfam" id="PF04321">
    <property type="entry name" value="RmlD_sub_bind"/>
    <property type="match status" value="1"/>
</dbReference>
<proteinExistence type="inferred from homology"/>
<comment type="function">
    <text evidence="6">Catalyzes the reduction of dTDP-6-deoxy-L-lyxo-4-hexulose to yield dTDP-L-rhamnose.</text>
</comment>
<organism evidence="8 9">
    <name type="scientific">Thiomonas arsenitoxydans (strain DSM 22701 / CIP 110005 / 3As)</name>
    <dbReference type="NCBI Taxonomy" id="426114"/>
    <lineage>
        <taxon>Bacteria</taxon>
        <taxon>Pseudomonadati</taxon>
        <taxon>Pseudomonadota</taxon>
        <taxon>Betaproteobacteria</taxon>
        <taxon>Burkholderiales</taxon>
        <taxon>Thiomonas</taxon>
    </lineage>
</organism>
<evidence type="ECO:0000313" key="8">
    <source>
        <dbReference type="EMBL" id="MBN8742707.1"/>
    </source>
</evidence>
<evidence type="ECO:0000256" key="6">
    <source>
        <dbReference type="RuleBase" id="RU364082"/>
    </source>
</evidence>
<evidence type="ECO:0000256" key="2">
    <source>
        <dbReference type="ARBA" id="ARBA00010944"/>
    </source>
</evidence>
<dbReference type="GO" id="GO:0008831">
    <property type="term" value="F:dTDP-4-dehydrorhamnose reductase activity"/>
    <property type="evidence" value="ECO:0007669"/>
    <property type="project" value="UniProtKB-EC"/>
</dbReference>
<evidence type="ECO:0000256" key="3">
    <source>
        <dbReference type="ARBA" id="ARBA00012929"/>
    </source>
</evidence>
<comment type="pathway">
    <text evidence="1 6">Carbohydrate biosynthesis; dTDP-L-rhamnose biosynthesis.</text>
</comment>
<gene>
    <name evidence="8" type="ORF">J0I24_00210</name>
</gene>
<dbReference type="EC" id="1.1.1.133" evidence="3 6"/>
<dbReference type="SUPFAM" id="SSF51735">
    <property type="entry name" value="NAD(P)-binding Rossmann-fold domains"/>
    <property type="match status" value="1"/>
</dbReference>
<dbReference type="UniPathway" id="UPA00124"/>
<comment type="similarity">
    <text evidence="2 6">Belongs to the dTDP-4-dehydrorhamnose reductase family.</text>
</comment>
<evidence type="ECO:0000256" key="5">
    <source>
        <dbReference type="ARBA" id="ARBA00048200"/>
    </source>
</evidence>
<dbReference type="InterPro" id="IPR005913">
    <property type="entry name" value="dTDP_dehydrorham_reduct"/>
</dbReference>
<dbReference type="RefSeq" id="WP_276726719.1">
    <property type="nucleotide sequence ID" value="NZ_JAFKMR010000009.1"/>
</dbReference>
<name>A0A8I1MTL8_THIA3</name>
<accession>A0A8I1MTL8</accession>
<evidence type="ECO:0000256" key="4">
    <source>
        <dbReference type="ARBA" id="ARBA00017099"/>
    </source>
</evidence>